<dbReference type="WBParaSite" id="PSAMB.scaffold4483size14454.g24465.t1">
    <property type="protein sequence ID" value="PSAMB.scaffold4483size14454.g24465.t1"/>
    <property type="gene ID" value="PSAMB.scaffold4483size14454.g24465"/>
</dbReference>
<dbReference type="PANTHER" id="PTHR14469">
    <property type="entry name" value="SARCOMA ANTIGEN NY-SAR-23"/>
    <property type="match status" value="1"/>
</dbReference>
<accession>A0A914WPS6</accession>
<dbReference type="InterPro" id="IPR036514">
    <property type="entry name" value="SGNH_hydro_sf"/>
</dbReference>
<dbReference type="Gene3D" id="3.40.50.1110">
    <property type="entry name" value="SGNH hydrolase"/>
    <property type="match status" value="1"/>
</dbReference>
<dbReference type="SUPFAM" id="SSF52266">
    <property type="entry name" value="SGNH hydrolase"/>
    <property type="match status" value="1"/>
</dbReference>
<protein>
    <submittedName>
        <fullName evidence="3">Uncharacterized protein</fullName>
    </submittedName>
</protein>
<organism evidence="2 3">
    <name type="scientific">Plectus sambesii</name>
    <dbReference type="NCBI Taxonomy" id="2011161"/>
    <lineage>
        <taxon>Eukaryota</taxon>
        <taxon>Metazoa</taxon>
        <taxon>Ecdysozoa</taxon>
        <taxon>Nematoda</taxon>
        <taxon>Chromadorea</taxon>
        <taxon>Plectida</taxon>
        <taxon>Plectina</taxon>
        <taxon>Plectoidea</taxon>
        <taxon>Plectidae</taxon>
        <taxon>Plectus</taxon>
    </lineage>
</organism>
<dbReference type="PANTHER" id="PTHR14469:SF0">
    <property type="entry name" value="FAMILY WITH SEQUENCE SIMILARITY 113"/>
    <property type="match status" value="1"/>
</dbReference>
<evidence type="ECO:0000313" key="2">
    <source>
        <dbReference type="Proteomes" id="UP000887566"/>
    </source>
</evidence>
<comment type="similarity">
    <text evidence="1">Belongs to the PC-esterase family.</text>
</comment>
<evidence type="ECO:0000256" key="1">
    <source>
        <dbReference type="ARBA" id="ARBA00037957"/>
    </source>
</evidence>
<keyword evidence="2" id="KW-1185">Reference proteome</keyword>
<proteinExistence type="inferred from homology"/>
<dbReference type="Proteomes" id="UP000887566">
    <property type="component" value="Unplaced"/>
</dbReference>
<name>A0A914WPS6_9BILA</name>
<evidence type="ECO:0000313" key="3">
    <source>
        <dbReference type="WBParaSite" id="PSAMB.scaffold4483size14454.g24465.t1"/>
    </source>
</evidence>
<dbReference type="AlphaFoldDB" id="A0A914WPS6"/>
<sequence>MAGADANGFVFDAETVNQFLRNKHVVFIGDSIVRGMYKDLVLLLQEDRLLTNNELEKKVIRGSFMNDKVISLTPPHEKVSGINFYELREYRSADGFHLVQYYFVTKCYYDRVEGILESFLDEPPDIVVMNSCLWDISRYGHRSEEDYLTNMATVLKRMQEVLPPKSMFLWMSTPPVSSHIAERQFLREEIQFLSLSLRKCVLEINHKVAQLIVQYGFDNLDVNYYLRPLVQEHRKGDGVHWDSVAHRHITELLLLFLYDSWGEPLKESFLDIMKMRTNMRLDLKHLADQKQPSFVKHQLRYLNEIAEGLQFNPPCNTNKK</sequence>
<reference evidence="3" key="1">
    <citation type="submission" date="2022-11" db="UniProtKB">
        <authorList>
            <consortium name="WormBaseParasite"/>
        </authorList>
    </citation>
    <scope>IDENTIFICATION</scope>
</reference>